<comment type="subunit">
    <text evidence="6">Binds to the translation initiation factors TIF3E1.</text>
</comment>
<evidence type="ECO:0000259" key="10">
    <source>
        <dbReference type="SMART" id="SM00363"/>
    </source>
</evidence>
<dbReference type="InterPro" id="IPR005710">
    <property type="entry name" value="Ribosomal_uS4_euk/arc"/>
</dbReference>
<evidence type="ECO:0000313" key="13">
    <source>
        <dbReference type="Proteomes" id="UP000823749"/>
    </source>
</evidence>
<protein>
    <recommendedName>
        <fullName evidence="14">Ribosomal protein S4</fullName>
    </recommendedName>
</protein>
<dbReference type="NCBIfam" id="TIGR01018">
    <property type="entry name" value="uS4_arch"/>
    <property type="match status" value="1"/>
</dbReference>
<dbReference type="EMBL" id="JACTNZ010000012">
    <property type="protein sequence ID" value="KAG5521176.1"/>
    <property type="molecule type" value="Genomic_DNA"/>
</dbReference>
<feature type="region of interest" description="Disordered" evidence="9">
    <location>
        <begin position="369"/>
        <end position="407"/>
    </location>
</feature>
<dbReference type="InterPro" id="IPR052851">
    <property type="entry name" value="GCD1_mitochondrial"/>
</dbReference>
<dbReference type="PANTHER" id="PTHR35476">
    <property type="entry name" value="MUCIN-LIKE PROTEIN"/>
    <property type="match status" value="1"/>
</dbReference>
<comment type="similarity">
    <text evidence="1 8">Belongs to the universal ribosomal protein uS4 family.</text>
</comment>
<keyword evidence="13" id="KW-1185">Reference proteome</keyword>
<keyword evidence="3 7" id="KW-0694">RNA-binding</keyword>
<dbReference type="FunFam" id="3.10.290.10:FF:000021">
    <property type="entry name" value="40S ribosomal protein S9"/>
    <property type="match status" value="1"/>
</dbReference>
<dbReference type="Proteomes" id="UP000823749">
    <property type="component" value="Chromosome 12"/>
</dbReference>
<feature type="domain" description="Small ribosomal subunit protein uS4 N-terminal" evidence="11">
    <location>
        <begin position="386"/>
        <end position="495"/>
    </location>
</feature>
<evidence type="ECO:0000256" key="5">
    <source>
        <dbReference type="ARBA" id="ARBA00023274"/>
    </source>
</evidence>
<dbReference type="GO" id="GO:0006412">
    <property type="term" value="P:translation"/>
    <property type="evidence" value="ECO:0007669"/>
    <property type="project" value="InterPro"/>
</dbReference>
<keyword evidence="2 7" id="KW-0699">rRNA-binding</keyword>
<evidence type="ECO:0000256" key="9">
    <source>
        <dbReference type="SAM" id="MobiDB-lite"/>
    </source>
</evidence>
<evidence type="ECO:0000313" key="12">
    <source>
        <dbReference type="EMBL" id="KAG5521176.1"/>
    </source>
</evidence>
<dbReference type="SMART" id="SM01390">
    <property type="entry name" value="Ribosomal_S4"/>
    <property type="match status" value="1"/>
</dbReference>
<dbReference type="PROSITE" id="PS00632">
    <property type="entry name" value="RIBOSOMAL_S4"/>
    <property type="match status" value="1"/>
</dbReference>
<feature type="compositionally biased region" description="Basic and acidic residues" evidence="9">
    <location>
        <begin position="110"/>
        <end position="120"/>
    </location>
</feature>
<keyword evidence="4 8" id="KW-0689">Ribosomal protein</keyword>
<dbReference type="GO" id="GO:0003735">
    <property type="term" value="F:structural constituent of ribosome"/>
    <property type="evidence" value="ECO:0007669"/>
    <property type="project" value="InterPro"/>
</dbReference>
<accession>A0AAV6HXM5</accession>
<dbReference type="CDD" id="cd00165">
    <property type="entry name" value="S4"/>
    <property type="match status" value="1"/>
</dbReference>
<dbReference type="PANTHER" id="PTHR35476:SF2">
    <property type="entry name" value="MUCIN-LIKE PROTEIN"/>
    <property type="match status" value="1"/>
</dbReference>
<evidence type="ECO:0000256" key="3">
    <source>
        <dbReference type="ARBA" id="ARBA00022884"/>
    </source>
</evidence>
<feature type="compositionally biased region" description="Basic and acidic residues" evidence="9">
    <location>
        <begin position="384"/>
        <end position="407"/>
    </location>
</feature>
<dbReference type="GO" id="GO:0015935">
    <property type="term" value="C:small ribosomal subunit"/>
    <property type="evidence" value="ECO:0007669"/>
    <property type="project" value="InterPro"/>
</dbReference>
<feature type="region of interest" description="Disordered" evidence="9">
    <location>
        <begin position="94"/>
        <end position="120"/>
    </location>
</feature>
<evidence type="ECO:0000256" key="6">
    <source>
        <dbReference type="ARBA" id="ARBA00064713"/>
    </source>
</evidence>
<organism evidence="12 13">
    <name type="scientific">Rhododendron griersonianum</name>
    <dbReference type="NCBI Taxonomy" id="479676"/>
    <lineage>
        <taxon>Eukaryota</taxon>
        <taxon>Viridiplantae</taxon>
        <taxon>Streptophyta</taxon>
        <taxon>Embryophyta</taxon>
        <taxon>Tracheophyta</taxon>
        <taxon>Spermatophyta</taxon>
        <taxon>Magnoliopsida</taxon>
        <taxon>eudicotyledons</taxon>
        <taxon>Gunneridae</taxon>
        <taxon>Pentapetalae</taxon>
        <taxon>asterids</taxon>
        <taxon>Ericales</taxon>
        <taxon>Ericaceae</taxon>
        <taxon>Ericoideae</taxon>
        <taxon>Rhodoreae</taxon>
        <taxon>Rhododendron</taxon>
    </lineage>
</organism>
<evidence type="ECO:0008006" key="14">
    <source>
        <dbReference type="Google" id="ProtNLM"/>
    </source>
</evidence>
<dbReference type="GO" id="GO:0019843">
    <property type="term" value="F:rRNA binding"/>
    <property type="evidence" value="ECO:0007669"/>
    <property type="project" value="UniProtKB-KW"/>
</dbReference>
<dbReference type="Pfam" id="PF01479">
    <property type="entry name" value="S4"/>
    <property type="match status" value="1"/>
</dbReference>
<dbReference type="SUPFAM" id="SSF55174">
    <property type="entry name" value="Alpha-L RNA-binding motif"/>
    <property type="match status" value="1"/>
</dbReference>
<gene>
    <name evidence="12" type="ORF">RHGRI_033659</name>
</gene>
<proteinExistence type="inferred from homology"/>
<evidence type="ECO:0000256" key="4">
    <source>
        <dbReference type="ARBA" id="ARBA00022980"/>
    </source>
</evidence>
<dbReference type="InterPro" id="IPR036986">
    <property type="entry name" value="S4_RNA-bd_sf"/>
</dbReference>
<comment type="caution">
    <text evidence="12">The sequence shown here is derived from an EMBL/GenBank/DDBJ whole genome shotgun (WGS) entry which is preliminary data.</text>
</comment>
<dbReference type="SMART" id="SM00363">
    <property type="entry name" value="S4"/>
    <property type="match status" value="1"/>
</dbReference>
<feature type="compositionally biased region" description="Basic residues" evidence="9">
    <location>
        <begin position="559"/>
        <end position="570"/>
    </location>
</feature>
<dbReference type="InterPro" id="IPR018079">
    <property type="entry name" value="Ribosomal_uS4_CS"/>
</dbReference>
<dbReference type="NCBIfam" id="NF003139">
    <property type="entry name" value="PRK04051.1"/>
    <property type="match status" value="1"/>
</dbReference>
<evidence type="ECO:0000256" key="1">
    <source>
        <dbReference type="ARBA" id="ARBA00007465"/>
    </source>
</evidence>
<dbReference type="InterPro" id="IPR001912">
    <property type="entry name" value="Ribosomal_uS4_N"/>
</dbReference>
<evidence type="ECO:0000256" key="7">
    <source>
        <dbReference type="PROSITE-ProRule" id="PRU00182"/>
    </source>
</evidence>
<dbReference type="Pfam" id="PF00163">
    <property type="entry name" value="Ribosomal_S4"/>
    <property type="match status" value="1"/>
</dbReference>
<feature type="domain" description="RNA-binding S4" evidence="10">
    <location>
        <begin position="496"/>
        <end position="567"/>
    </location>
</feature>
<name>A0AAV6HXM5_9ERIC</name>
<reference evidence="12" key="1">
    <citation type="submission" date="2020-08" db="EMBL/GenBank/DDBJ databases">
        <title>Plant Genome Project.</title>
        <authorList>
            <person name="Zhang R.-G."/>
        </authorList>
    </citation>
    <scope>NUCLEOTIDE SEQUENCE</scope>
    <source>
        <strain evidence="12">WSP0</strain>
        <tissue evidence="12">Leaf</tissue>
    </source>
</reference>
<dbReference type="AlphaFoldDB" id="A0AAV6HXM5"/>
<dbReference type="InterPro" id="IPR002942">
    <property type="entry name" value="S4_RNA-bd"/>
</dbReference>
<dbReference type="PROSITE" id="PS50889">
    <property type="entry name" value="S4"/>
    <property type="match status" value="1"/>
</dbReference>
<keyword evidence="5 8" id="KW-0687">Ribonucleoprotein</keyword>
<evidence type="ECO:0000259" key="11">
    <source>
        <dbReference type="SMART" id="SM01390"/>
    </source>
</evidence>
<sequence length="584" mass="67051">MNPMRRFPYAILTSLSHPTTTTTALLRPLSTKPTTTANDEWNDAWESAWLPDDLSGQNRAPWESDVNFSLPHTPPTAAAAATDVDAETKAFVEDMTDNWEQRRKSPKTQQRQEREEKLKEMEKSSLYSLESIKRDYRVQKQRIHAGLWVKEIEKQEEDKLGDGFGGGDGIESLLDSCSEGRRIFRFDTLTEVFEELPPLDAMLDRAIGSDAWIFDSPNNDLNNTKIPSSSEFKNKPDGWETTAKAQDGNVWEMSQREEDILIQEFERRIAFSKFQIASFIKTHIFSRRRPIDGWKYMIEEIGPNARKGKGSVSRLPSLSDASTQPFKEEKIPIASRVMSHKRRLKKGNLSSPQPFHFEGLGRRSVENFKESKGGGSWVRQGKQGIEEKGRKDRKKVDGKTFKKPRRPYEKERLDAELKLVGEYGLRCKRELWRVQYALSRIRNAARMLLTLDEKNSRRIFEGEALLRRMNRYGLLDESQNKLDYVLALTVENFLERRLQTLVFKTGMAKSIHHARVLIRQRHIRVGRQVVNVPSFMVRLDSQKHIDFSLTSPLGGGRPGRVKRKNTKAAAKKAAGGEGDEEDEE</sequence>
<dbReference type="Gene3D" id="3.10.290.10">
    <property type="entry name" value="RNA-binding S4 domain"/>
    <property type="match status" value="1"/>
</dbReference>
<feature type="region of interest" description="Disordered" evidence="9">
    <location>
        <begin position="550"/>
        <end position="584"/>
    </location>
</feature>
<evidence type="ECO:0000256" key="8">
    <source>
        <dbReference type="RuleBase" id="RU003699"/>
    </source>
</evidence>
<evidence type="ECO:0000256" key="2">
    <source>
        <dbReference type="ARBA" id="ARBA00022730"/>
    </source>
</evidence>